<evidence type="ECO:0000313" key="1">
    <source>
        <dbReference type="EMBL" id="AFZ11673.1"/>
    </source>
</evidence>
<reference evidence="1 2" key="1">
    <citation type="submission" date="2012-06" db="EMBL/GenBank/DDBJ databases">
        <title>Finished chromosome of genome of Crinalium epipsammum PCC 9333.</title>
        <authorList>
            <consortium name="US DOE Joint Genome Institute"/>
            <person name="Gugger M."/>
            <person name="Coursin T."/>
            <person name="Rippka R."/>
            <person name="Tandeau De Marsac N."/>
            <person name="Huntemann M."/>
            <person name="Wei C.-L."/>
            <person name="Han J."/>
            <person name="Detter J.C."/>
            <person name="Han C."/>
            <person name="Tapia R."/>
            <person name="Davenport K."/>
            <person name="Daligault H."/>
            <person name="Erkkila T."/>
            <person name="Gu W."/>
            <person name="Munk A.C.C."/>
            <person name="Teshima H."/>
            <person name="Xu Y."/>
            <person name="Chain P."/>
            <person name="Chen A."/>
            <person name="Krypides N."/>
            <person name="Mavromatis K."/>
            <person name="Markowitz V."/>
            <person name="Szeto E."/>
            <person name="Ivanova N."/>
            <person name="Mikhailova N."/>
            <person name="Ovchinnikova G."/>
            <person name="Pagani I."/>
            <person name="Pati A."/>
            <person name="Goodwin L."/>
            <person name="Peters L."/>
            <person name="Pitluck S."/>
            <person name="Woyke T."/>
            <person name="Kerfeld C."/>
        </authorList>
    </citation>
    <scope>NUCLEOTIDE SEQUENCE [LARGE SCALE GENOMIC DNA]</scope>
    <source>
        <strain evidence="1 2">PCC 9333</strain>
    </source>
</reference>
<dbReference type="RefSeq" id="WP_015201795.1">
    <property type="nucleotide sequence ID" value="NC_019753.1"/>
</dbReference>
<dbReference type="OrthoDB" id="9066681at2"/>
<dbReference type="KEGG" id="cep:Cri9333_0751"/>
<dbReference type="PATRIC" id="fig|1173022.3.peg.819"/>
<organism evidence="1 2">
    <name type="scientific">Crinalium epipsammum PCC 9333</name>
    <dbReference type="NCBI Taxonomy" id="1173022"/>
    <lineage>
        <taxon>Bacteria</taxon>
        <taxon>Bacillati</taxon>
        <taxon>Cyanobacteriota</taxon>
        <taxon>Cyanophyceae</taxon>
        <taxon>Gomontiellales</taxon>
        <taxon>Gomontiellaceae</taxon>
        <taxon>Crinalium</taxon>
    </lineage>
</organism>
<evidence type="ECO:0000313" key="2">
    <source>
        <dbReference type="Proteomes" id="UP000010472"/>
    </source>
</evidence>
<dbReference type="AlphaFoldDB" id="K9VU92"/>
<dbReference type="eggNOG" id="ENOG502Z806">
    <property type="taxonomic scope" value="Bacteria"/>
</dbReference>
<proteinExistence type="predicted"/>
<protein>
    <submittedName>
        <fullName evidence="1">Uncharacterized protein</fullName>
    </submittedName>
</protein>
<name>K9VU92_9CYAN</name>
<dbReference type="EMBL" id="CP003620">
    <property type="protein sequence ID" value="AFZ11673.1"/>
    <property type="molecule type" value="Genomic_DNA"/>
</dbReference>
<dbReference type="STRING" id="1173022.Cri9333_0751"/>
<accession>K9VU92</accession>
<sequence>MSEYQYYEFQTIDRPLNNQEQELVSQISSRGQVSATRAVFTYSYGDFRGNHQEVLVKYFDAMFYIANWGTKQLMLRFPQSVLNIEHFHKYCVEDYITISFINKYAILDIRIEEEEGCGWIEEKSFLSAIVGLRNDLLNEDYCSLYLAWLKVITLPEVEIEENELEPPVPAGLNKLSGSLTAFKQLFEVDEYLLKAAAKVSHEPTLIPERALIAAIKKLTREECNEFLIRLAQKEANLSVALIRKLSTIVTAPIAQTQSRRSIKQLFKLSKQEQAEDAIQQKQAIEAQRLKELETLAQREMDAWEDVERLIQTSQARAYDQVVQLLLKLQDLATYHNQQNAFQIRLNKIYEQYSKRTALLQRLQKVRLYKQKVK</sequence>
<gene>
    <name evidence="1" type="ORF">Cri9333_0751</name>
</gene>
<dbReference type="Proteomes" id="UP000010472">
    <property type="component" value="Chromosome"/>
</dbReference>
<keyword evidence="2" id="KW-1185">Reference proteome</keyword>
<dbReference type="HOGENOM" id="CLU_042901_0_0_3"/>